<evidence type="ECO:0000313" key="3">
    <source>
        <dbReference type="Proteomes" id="UP000190648"/>
    </source>
</evidence>
<dbReference type="Proteomes" id="UP000190648">
    <property type="component" value="Unassembled WGS sequence"/>
</dbReference>
<feature type="region of interest" description="Disordered" evidence="1">
    <location>
        <begin position="1"/>
        <end position="68"/>
    </location>
</feature>
<accession>A0A1V4KTJ9</accession>
<evidence type="ECO:0000256" key="1">
    <source>
        <dbReference type="SAM" id="MobiDB-lite"/>
    </source>
</evidence>
<feature type="compositionally biased region" description="Basic and acidic residues" evidence="1">
    <location>
        <begin position="1"/>
        <end position="11"/>
    </location>
</feature>
<dbReference type="AlphaFoldDB" id="A0A1V4KTJ9"/>
<proteinExistence type="predicted"/>
<dbReference type="EMBL" id="LSYS01001700">
    <property type="protein sequence ID" value="OPJ87696.1"/>
    <property type="molecule type" value="Genomic_DNA"/>
</dbReference>
<comment type="caution">
    <text evidence="2">The sequence shown here is derived from an EMBL/GenBank/DDBJ whole genome shotgun (WGS) entry which is preliminary data.</text>
</comment>
<sequence length="68" mass="7075">MVDCCPEREELPGSSGLRSTKVPWEKPLARGEAPAATASHPAPGDPHGRDPTSAGRAPARARICSGTR</sequence>
<organism evidence="2 3">
    <name type="scientific">Patagioenas fasciata monilis</name>
    <dbReference type="NCBI Taxonomy" id="372326"/>
    <lineage>
        <taxon>Eukaryota</taxon>
        <taxon>Metazoa</taxon>
        <taxon>Chordata</taxon>
        <taxon>Craniata</taxon>
        <taxon>Vertebrata</taxon>
        <taxon>Euteleostomi</taxon>
        <taxon>Archelosauria</taxon>
        <taxon>Archosauria</taxon>
        <taxon>Dinosauria</taxon>
        <taxon>Saurischia</taxon>
        <taxon>Theropoda</taxon>
        <taxon>Coelurosauria</taxon>
        <taxon>Aves</taxon>
        <taxon>Neognathae</taxon>
        <taxon>Neoaves</taxon>
        <taxon>Columbimorphae</taxon>
        <taxon>Columbiformes</taxon>
        <taxon>Columbidae</taxon>
        <taxon>Patagioenas</taxon>
    </lineage>
</organism>
<evidence type="ECO:0000313" key="2">
    <source>
        <dbReference type="EMBL" id="OPJ87696.1"/>
    </source>
</evidence>
<keyword evidence="3" id="KW-1185">Reference proteome</keyword>
<gene>
    <name evidence="2" type="ORF">AV530_001110</name>
</gene>
<protein>
    <submittedName>
        <fullName evidence="2">Uncharacterized protein</fullName>
    </submittedName>
</protein>
<reference evidence="2 3" key="1">
    <citation type="submission" date="2016-02" db="EMBL/GenBank/DDBJ databases">
        <title>Band-tailed pigeon sequencing and assembly.</title>
        <authorList>
            <person name="Soares A.E."/>
            <person name="Novak B.J."/>
            <person name="Rice E.S."/>
            <person name="O'Connell B."/>
            <person name="Chang D."/>
            <person name="Weber S."/>
            <person name="Shapiro B."/>
        </authorList>
    </citation>
    <scope>NUCLEOTIDE SEQUENCE [LARGE SCALE GENOMIC DNA]</scope>
    <source>
        <strain evidence="2">BTP2013</strain>
        <tissue evidence="2">Blood</tissue>
    </source>
</reference>
<name>A0A1V4KTJ9_PATFA</name>